<reference evidence="2 3" key="1">
    <citation type="submission" date="2016-10" db="EMBL/GenBank/DDBJ databases">
        <title>Reductive evolution of mitochondrial metabolism and differential evolution of invasion-related proteins in Cryptosporidium.</title>
        <authorList>
            <person name="Liu S."/>
            <person name="Roellig D.M."/>
            <person name="Guo Y."/>
            <person name="Li N."/>
            <person name="Frace M.A."/>
            <person name="Tang K."/>
            <person name="Zhang L."/>
            <person name="Feng Y."/>
            <person name="Xiao L."/>
        </authorList>
    </citation>
    <scope>NUCLEOTIDE SEQUENCE [LARGE SCALE GENOMIC DNA]</scope>
    <source>
        <strain evidence="2">30847</strain>
    </source>
</reference>
<feature type="compositionally biased region" description="Basic residues" evidence="1">
    <location>
        <begin position="438"/>
        <end position="447"/>
    </location>
</feature>
<dbReference type="OrthoDB" id="10282713at2759"/>
<dbReference type="GeneID" id="92367964"/>
<proteinExistence type="predicted"/>
<evidence type="ECO:0000256" key="1">
    <source>
        <dbReference type="SAM" id="MobiDB-lite"/>
    </source>
</evidence>
<keyword evidence="3" id="KW-1185">Reference proteome</keyword>
<dbReference type="RefSeq" id="XP_067069818.1">
    <property type="nucleotide sequence ID" value="XM_067214005.1"/>
</dbReference>
<organism evidence="2 3">
    <name type="scientific">Cryptosporidium andersoni</name>
    <dbReference type="NCBI Taxonomy" id="117008"/>
    <lineage>
        <taxon>Eukaryota</taxon>
        <taxon>Sar</taxon>
        <taxon>Alveolata</taxon>
        <taxon>Apicomplexa</taxon>
        <taxon>Conoidasida</taxon>
        <taxon>Coccidia</taxon>
        <taxon>Eucoccidiorida</taxon>
        <taxon>Eimeriorina</taxon>
        <taxon>Cryptosporidiidae</taxon>
        <taxon>Cryptosporidium</taxon>
    </lineage>
</organism>
<dbReference type="VEuPathDB" id="CryptoDB:cand_037800"/>
<accession>A0A1J4MY18</accession>
<name>A0A1J4MY18_9CRYT</name>
<gene>
    <name evidence="2" type="ORF">cand_037800</name>
</gene>
<dbReference type="AlphaFoldDB" id="A0A1J4MY18"/>
<sequence length="447" mass="52731">MFSGKLSNREFSKEPRRWNYNSKLNRHPIQEINYRQLNEHKWSRNRNSTTDNSDEEETACSIVSKYLNSDILWDKYSEYSLNLKDKNHKFVRMRYFDYMKSYCITKRIPMNLIIQQRKFLTVDKRKICSFCVDVHYGTHCNKNRCYICTSKYHSSNSCPWNRGDSRNNISCRHCKGICYNLNVYSSYLNVKRTVCYNSDNETNKCIKVDYENSIIGLARNSIKYKFAICRTCLEPGHLICDTNNRPYDYPKISYCPLCGEKGHTYHLCQKIQTLIDSDNELSLSLSKNDISICSENFDTYTGIDEDTHRKSSIYNSESSTLNNTEWKLVDNNTIGHEETYENKANTITIKENEIQVDKPQTNENNIQNKSRHYVGKNIFFISNNEDSILLPNTKGRSTSRNSKGIYHRKKSSFLKLNKNLRTKNRRPFNKNTKDINRRLSRHKARKP</sequence>
<comment type="caution">
    <text evidence="2">The sequence shown here is derived from an EMBL/GenBank/DDBJ whole genome shotgun (WGS) entry which is preliminary data.</text>
</comment>
<evidence type="ECO:0000313" key="3">
    <source>
        <dbReference type="Proteomes" id="UP000186804"/>
    </source>
</evidence>
<feature type="region of interest" description="Disordered" evidence="1">
    <location>
        <begin position="423"/>
        <end position="447"/>
    </location>
</feature>
<protein>
    <submittedName>
        <fullName evidence="2">Uncharacterized protein</fullName>
    </submittedName>
</protein>
<evidence type="ECO:0000313" key="2">
    <source>
        <dbReference type="EMBL" id="OII77972.1"/>
    </source>
</evidence>
<dbReference type="EMBL" id="LRBS01000011">
    <property type="protein sequence ID" value="OII77972.1"/>
    <property type="molecule type" value="Genomic_DNA"/>
</dbReference>
<dbReference type="Proteomes" id="UP000186804">
    <property type="component" value="Unassembled WGS sequence"/>
</dbReference>